<accession>A0A0R3SKS1</accession>
<dbReference type="InterPro" id="IPR003961">
    <property type="entry name" value="FN3_dom"/>
</dbReference>
<dbReference type="InterPro" id="IPR013783">
    <property type="entry name" value="Ig-like_fold"/>
</dbReference>
<proteinExistence type="predicted"/>
<evidence type="ECO:0000313" key="3">
    <source>
        <dbReference type="WBParaSite" id="HDID_0000553601-mRNA-1"/>
    </source>
</evidence>
<dbReference type="Pfam" id="PF07679">
    <property type="entry name" value="I-set"/>
    <property type="match status" value="1"/>
</dbReference>
<evidence type="ECO:0000259" key="2">
    <source>
        <dbReference type="PROSITE" id="PS50853"/>
    </source>
</evidence>
<evidence type="ECO:0000259" key="1">
    <source>
        <dbReference type="PROSITE" id="PS50835"/>
    </source>
</evidence>
<name>A0A0R3SKS1_HYMDI</name>
<dbReference type="WBParaSite" id="HDID_0000553601-mRNA-1">
    <property type="protein sequence ID" value="HDID_0000553601-mRNA-1"/>
    <property type="gene ID" value="HDID_0000553601"/>
</dbReference>
<dbReference type="InterPro" id="IPR036179">
    <property type="entry name" value="Ig-like_dom_sf"/>
</dbReference>
<dbReference type="CDD" id="cd00063">
    <property type="entry name" value="FN3"/>
    <property type="match status" value="1"/>
</dbReference>
<dbReference type="InterPro" id="IPR013098">
    <property type="entry name" value="Ig_I-set"/>
</dbReference>
<dbReference type="SUPFAM" id="SSF49265">
    <property type="entry name" value="Fibronectin type III"/>
    <property type="match status" value="1"/>
</dbReference>
<feature type="domain" description="Ig-like" evidence="1">
    <location>
        <begin position="1"/>
        <end position="62"/>
    </location>
</feature>
<dbReference type="STRING" id="6216.A0A0R3SKS1"/>
<dbReference type="InterPro" id="IPR007110">
    <property type="entry name" value="Ig-like_dom"/>
</dbReference>
<dbReference type="InterPro" id="IPR036116">
    <property type="entry name" value="FN3_sf"/>
</dbReference>
<dbReference type="Gene3D" id="2.60.40.10">
    <property type="entry name" value="Immunoglobulins"/>
    <property type="match status" value="2"/>
</dbReference>
<organism evidence="3">
    <name type="scientific">Hymenolepis diminuta</name>
    <name type="common">Rat tapeworm</name>
    <dbReference type="NCBI Taxonomy" id="6216"/>
    <lineage>
        <taxon>Eukaryota</taxon>
        <taxon>Metazoa</taxon>
        <taxon>Spiralia</taxon>
        <taxon>Lophotrochozoa</taxon>
        <taxon>Platyhelminthes</taxon>
        <taxon>Cestoda</taxon>
        <taxon>Eucestoda</taxon>
        <taxon>Cyclophyllidea</taxon>
        <taxon>Hymenolepididae</taxon>
        <taxon>Hymenolepis</taxon>
    </lineage>
</organism>
<dbReference type="SMART" id="SM00060">
    <property type="entry name" value="FN3"/>
    <property type="match status" value="1"/>
</dbReference>
<protein>
    <submittedName>
        <fullName evidence="3">Fibronectin type-III domain-containing protein</fullName>
    </submittedName>
</protein>
<reference evidence="3" key="1">
    <citation type="submission" date="2017-02" db="UniProtKB">
        <authorList>
            <consortium name="WormBaseParasite"/>
        </authorList>
    </citation>
    <scope>IDENTIFICATION</scope>
</reference>
<sequence>LTCTSTGNPKPQVRWLTDQEKPLTEAVDWKAILFLTDVTEPRDYICVANNSLGRVQHLVRVEIIEVPRAPADLQVVERGPTFAILRWFPGRTDDTQPDPTRPVPVPITSYTLIVTDLDDDNGRQAMKRKITGISPRKIEVDGYVHQKVPDLKPDHRYTAEVYALGAPFGISDASNQISFKTLELR</sequence>
<dbReference type="PROSITE" id="PS50853">
    <property type="entry name" value="FN3"/>
    <property type="match status" value="1"/>
</dbReference>
<dbReference type="SUPFAM" id="SSF48726">
    <property type="entry name" value="Immunoglobulin"/>
    <property type="match status" value="1"/>
</dbReference>
<feature type="domain" description="Fibronectin type-III" evidence="2">
    <location>
        <begin position="69"/>
        <end position="184"/>
    </location>
</feature>
<dbReference type="AlphaFoldDB" id="A0A0R3SKS1"/>
<dbReference type="PROSITE" id="PS50835">
    <property type="entry name" value="IG_LIKE"/>
    <property type="match status" value="1"/>
</dbReference>